<gene>
    <name evidence="1" type="ORF">COW24_02965</name>
</gene>
<reference evidence="1 2" key="1">
    <citation type="submission" date="2017-09" db="EMBL/GenBank/DDBJ databases">
        <title>Depth-based differentiation of microbial function through sediment-hosted aquifers and enrichment of novel symbionts in the deep terrestrial subsurface.</title>
        <authorList>
            <person name="Probst A.J."/>
            <person name="Ladd B."/>
            <person name="Jarett J.K."/>
            <person name="Geller-Mcgrath D.E."/>
            <person name="Sieber C.M."/>
            <person name="Emerson J.B."/>
            <person name="Anantharaman K."/>
            <person name="Thomas B.C."/>
            <person name="Malmstrom R."/>
            <person name="Stieglmeier M."/>
            <person name="Klingl A."/>
            <person name="Woyke T."/>
            <person name="Ryan C.M."/>
            <person name="Banfield J.F."/>
        </authorList>
    </citation>
    <scope>NUCLEOTIDE SEQUENCE [LARGE SCALE GENOMIC DNA]</scope>
    <source>
        <strain evidence="1">CG15_BIG_FIL_POST_REV_8_21_14_020_45_12</strain>
    </source>
</reference>
<proteinExistence type="predicted"/>
<evidence type="ECO:0000313" key="1">
    <source>
        <dbReference type="EMBL" id="PIW36894.1"/>
    </source>
</evidence>
<accession>A0A2M7H3V6</accession>
<sequence length="108" mass="12461">MRLSALQQYILSQTLEEGGRVGRTLFLVFYEGEERDTKEQLRGKIITHSIERLIDRGYLIGHGHRTQEKWFIDKVSLTPAGTKEARLLIAQQQTLPLKKRSARKNGNQ</sequence>
<dbReference type="Proteomes" id="UP000230292">
    <property type="component" value="Unassembled WGS sequence"/>
</dbReference>
<evidence type="ECO:0000313" key="2">
    <source>
        <dbReference type="Proteomes" id="UP000230292"/>
    </source>
</evidence>
<dbReference type="EMBL" id="PFGC01000037">
    <property type="protein sequence ID" value="PIW36894.1"/>
    <property type="molecule type" value="Genomic_DNA"/>
</dbReference>
<organism evidence="1 2">
    <name type="scientific">Candidatus Kerfeldbacteria bacterium CG15_BIG_FIL_POST_REV_8_21_14_020_45_12</name>
    <dbReference type="NCBI Taxonomy" id="2014247"/>
    <lineage>
        <taxon>Bacteria</taxon>
        <taxon>Candidatus Kerfeldiibacteriota</taxon>
    </lineage>
</organism>
<name>A0A2M7H3V6_9BACT</name>
<protein>
    <submittedName>
        <fullName evidence="1">Uncharacterized protein</fullName>
    </submittedName>
</protein>
<comment type="caution">
    <text evidence="1">The sequence shown here is derived from an EMBL/GenBank/DDBJ whole genome shotgun (WGS) entry which is preliminary data.</text>
</comment>
<dbReference type="AlphaFoldDB" id="A0A2M7H3V6"/>